<protein>
    <submittedName>
        <fullName evidence="2">Uncharacterized protein LOC108253889</fullName>
    </submittedName>
</protein>
<dbReference type="Proteomes" id="UP000079169">
    <property type="component" value="Unplaced"/>
</dbReference>
<reference evidence="2" key="1">
    <citation type="submission" date="2025-08" db="UniProtKB">
        <authorList>
            <consortium name="RefSeq"/>
        </authorList>
    </citation>
    <scope>IDENTIFICATION</scope>
</reference>
<dbReference type="PaxDb" id="121845-A0A1S4EPP3"/>
<proteinExistence type="predicted"/>
<gene>
    <name evidence="2" type="primary">LOC108253889</name>
</gene>
<evidence type="ECO:0000313" key="2">
    <source>
        <dbReference type="RefSeq" id="XP_017304153.1"/>
    </source>
</evidence>
<evidence type="ECO:0000313" key="1">
    <source>
        <dbReference type="Proteomes" id="UP000079169"/>
    </source>
</evidence>
<sequence length="145" mass="16645">MNQMILCIFPDKHSDFGQKGDGEGLKLPYAVYEEFQKMMSREDLVRNGAGKKTTKRPPRRVVDVEKEGRQLEAKMVEIQKTLDNFDSMMKTYGSNEPNMKGDTGAENVEDSIGQGKQKYLLEQIYKMQELQNEIKSLSQLNDTLM</sequence>
<dbReference type="GeneID" id="108253889"/>
<dbReference type="AlphaFoldDB" id="A0A1S4EPP3"/>
<name>A0A1S4EPP3_DIACI</name>
<dbReference type="RefSeq" id="XP_017304153.1">
    <property type="nucleotide sequence ID" value="XM_017448664.2"/>
</dbReference>
<keyword evidence="1" id="KW-1185">Reference proteome</keyword>
<dbReference type="KEGG" id="dci:108253889"/>
<organism evidence="1 2">
    <name type="scientific">Diaphorina citri</name>
    <name type="common">Asian citrus psyllid</name>
    <dbReference type="NCBI Taxonomy" id="121845"/>
    <lineage>
        <taxon>Eukaryota</taxon>
        <taxon>Metazoa</taxon>
        <taxon>Ecdysozoa</taxon>
        <taxon>Arthropoda</taxon>
        <taxon>Hexapoda</taxon>
        <taxon>Insecta</taxon>
        <taxon>Pterygota</taxon>
        <taxon>Neoptera</taxon>
        <taxon>Paraneoptera</taxon>
        <taxon>Hemiptera</taxon>
        <taxon>Sternorrhyncha</taxon>
        <taxon>Psylloidea</taxon>
        <taxon>Psyllidae</taxon>
        <taxon>Diaphorininae</taxon>
        <taxon>Diaphorina</taxon>
    </lineage>
</organism>
<accession>A0A1S4EPP3</accession>